<feature type="transmembrane region" description="Helical" evidence="8">
    <location>
        <begin position="44"/>
        <end position="63"/>
    </location>
</feature>
<evidence type="ECO:0000256" key="3">
    <source>
        <dbReference type="ARBA" id="ARBA00022679"/>
    </source>
</evidence>
<evidence type="ECO:0000256" key="4">
    <source>
        <dbReference type="ARBA" id="ARBA00022692"/>
    </source>
</evidence>
<keyword evidence="5 8" id="KW-1133">Transmembrane helix</keyword>
<accession>A0A380NLW0</accession>
<comment type="cofactor">
    <cofactor evidence="7">
        <name>Mg(2+)</name>
        <dbReference type="ChEBI" id="CHEBI:18420"/>
    </cofactor>
</comment>
<dbReference type="EMBL" id="UHIO01000001">
    <property type="protein sequence ID" value="SUP43574.1"/>
    <property type="molecule type" value="Genomic_DNA"/>
</dbReference>
<feature type="transmembrane region" description="Helical" evidence="8">
    <location>
        <begin position="6"/>
        <end position="23"/>
    </location>
</feature>
<keyword evidence="10" id="KW-1185">Reference proteome</keyword>
<proteinExistence type="predicted"/>
<evidence type="ECO:0000256" key="5">
    <source>
        <dbReference type="ARBA" id="ARBA00022989"/>
    </source>
</evidence>
<feature type="transmembrane region" description="Helical" evidence="8">
    <location>
        <begin position="276"/>
        <end position="301"/>
    </location>
</feature>
<dbReference type="GO" id="GO:0009103">
    <property type="term" value="P:lipopolysaccharide biosynthetic process"/>
    <property type="evidence" value="ECO:0007669"/>
    <property type="project" value="TreeGrafter"/>
</dbReference>
<feature type="binding site" evidence="7">
    <location>
        <position position="149"/>
    </location>
    <ligand>
        <name>Mg(2+)</name>
        <dbReference type="ChEBI" id="CHEBI:18420"/>
    </ligand>
</feature>
<evidence type="ECO:0000256" key="7">
    <source>
        <dbReference type="PIRSR" id="PIRSR600715-1"/>
    </source>
</evidence>
<evidence type="ECO:0000256" key="8">
    <source>
        <dbReference type="SAM" id="Phobius"/>
    </source>
</evidence>
<feature type="transmembrane region" description="Helical" evidence="8">
    <location>
        <begin position="210"/>
        <end position="228"/>
    </location>
</feature>
<keyword evidence="6 8" id="KW-0472">Membrane</keyword>
<evidence type="ECO:0000313" key="9">
    <source>
        <dbReference type="EMBL" id="SUP43574.1"/>
    </source>
</evidence>
<reference evidence="9 10" key="1">
    <citation type="submission" date="2018-06" db="EMBL/GenBank/DDBJ databases">
        <authorList>
            <consortium name="Pathogen Informatics"/>
            <person name="Doyle S."/>
        </authorList>
    </citation>
    <scope>NUCLEOTIDE SEQUENCE [LARGE SCALE GENOMIC DNA]</scope>
    <source>
        <strain evidence="9 10">NCTC12020</strain>
    </source>
</reference>
<keyword evidence="2" id="KW-1003">Cell membrane</keyword>
<dbReference type="EC" id="2.7.8.33" evidence="9"/>
<dbReference type="Pfam" id="PF00953">
    <property type="entry name" value="Glycos_transf_4"/>
    <property type="match status" value="1"/>
</dbReference>
<name>A0A380NLW0_9FIRM</name>
<dbReference type="GO" id="GO:0036380">
    <property type="term" value="F:UDP-N-acetylglucosamine-undecaprenyl-phosphate N-acetylglucosaminephosphotransferase activity"/>
    <property type="evidence" value="ECO:0007669"/>
    <property type="project" value="UniProtKB-EC"/>
</dbReference>
<dbReference type="InterPro" id="IPR018480">
    <property type="entry name" value="PNAcMuramoyl-5peptid_Trfase_CS"/>
</dbReference>
<sequence length="349" mass="37351">MTVYVWAFIIALVITYAITPLIKKLAINIGAMDKPDARKVHHGAIPRLGGLAIYIGYMVSVIYSVDDLSAEMGLLVGSLVLVAVGIWDDVKQIGPKTKLTGQILAAAVVVAFGNQVEFITNPWGHVFYLGIFSIPLTIFWIVGFTNIVNLIDGLDGLAAGISLISCMAIFTVLWQMGQVDLACIALALAGAACGFLRYNFNPAKIFMGDTGSMLLGYTMATISVMGAVKTAATISLVVPVIVLGLPILDTTFAIIRRKINGRPVFKPDKGHMHHRLLALGLSQKQAVLLMYAVTALLGYVAILLAKVNILVGIAIVLAILCICVFIATKLGMIAKDEVVAKEKAVTNRR</sequence>
<dbReference type="GO" id="GO:0005886">
    <property type="term" value="C:plasma membrane"/>
    <property type="evidence" value="ECO:0007669"/>
    <property type="project" value="UniProtKB-SubCell"/>
</dbReference>
<protein>
    <submittedName>
        <fullName evidence="9">Undecaprenyl-phosphate alpha-N-acetylglucosaminyl 1-phosphate transferase</fullName>
        <ecNumber evidence="9">2.7.8.33</ecNumber>
    </submittedName>
</protein>
<dbReference type="PANTHER" id="PTHR22926:SF3">
    <property type="entry name" value="UNDECAPRENYL-PHOSPHATE ALPHA-N-ACETYLGLUCOSAMINYL 1-PHOSPHATE TRANSFERASE"/>
    <property type="match status" value="1"/>
</dbReference>
<dbReference type="AlphaFoldDB" id="A0A380NLW0"/>
<evidence type="ECO:0000256" key="6">
    <source>
        <dbReference type="ARBA" id="ARBA00023136"/>
    </source>
</evidence>
<dbReference type="Proteomes" id="UP000255367">
    <property type="component" value="Unassembled WGS sequence"/>
</dbReference>
<dbReference type="GO" id="GO:0044038">
    <property type="term" value="P:cell wall macromolecule biosynthetic process"/>
    <property type="evidence" value="ECO:0007669"/>
    <property type="project" value="TreeGrafter"/>
</dbReference>
<dbReference type="GO" id="GO:0046872">
    <property type="term" value="F:metal ion binding"/>
    <property type="evidence" value="ECO:0007669"/>
    <property type="project" value="UniProtKB-KW"/>
</dbReference>
<comment type="subcellular location">
    <subcellularLocation>
        <location evidence="1">Cell membrane</location>
        <topology evidence="1">Multi-pass membrane protein</topology>
    </subcellularLocation>
</comment>
<evidence type="ECO:0000256" key="2">
    <source>
        <dbReference type="ARBA" id="ARBA00022475"/>
    </source>
</evidence>
<feature type="transmembrane region" description="Helical" evidence="8">
    <location>
        <begin position="234"/>
        <end position="255"/>
    </location>
</feature>
<dbReference type="GO" id="GO:0071555">
    <property type="term" value="P:cell wall organization"/>
    <property type="evidence" value="ECO:0007669"/>
    <property type="project" value="TreeGrafter"/>
</dbReference>
<dbReference type="CDD" id="cd06853">
    <property type="entry name" value="GT_WecA_like"/>
    <property type="match status" value="1"/>
</dbReference>
<keyword evidence="7" id="KW-0460">Magnesium</keyword>
<dbReference type="RefSeq" id="WP_115310386.1">
    <property type="nucleotide sequence ID" value="NZ_UHIO01000001.1"/>
</dbReference>
<feature type="transmembrane region" description="Helical" evidence="8">
    <location>
        <begin position="307"/>
        <end position="327"/>
    </location>
</feature>
<feature type="transmembrane region" description="Helical" evidence="8">
    <location>
        <begin position="122"/>
        <end position="142"/>
    </location>
</feature>
<evidence type="ECO:0000313" key="10">
    <source>
        <dbReference type="Proteomes" id="UP000255367"/>
    </source>
</evidence>
<gene>
    <name evidence="9" type="primary">wecA</name>
    <name evidence="9" type="ORF">NCTC12020_01226</name>
</gene>
<dbReference type="PANTHER" id="PTHR22926">
    <property type="entry name" value="PHOSPHO-N-ACETYLMURAMOYL-PENTAPEPTIDE-TRANSFERASE"/>
    <property type="match status" value="1"/>
</dbReference>
<dbReference type="OrthoDB" id="9783652at2"/>
<keyword evidence="7" id="KW-0479">Metal-binding</keyword>
<organism evidence="9 10">
    <name type="scientific">Veillonella criceti</name>
    <dbReference type="NCBI Taxonomy" id="103891"/>
    <lineage>
        <taxon>Bacteria</taxon>
        <taxon>Bacillati</taxon>
        <taxon>Bacillota</taxon>
        <taxon>Negativicutes</taxon>
        <taxon>Veillonellales</taxon>
        <taxon>Veillonellaceae</taxon>
        <taxon>Veillonella</taxon>
    </lineage>
</organism>
<dbReference type="InterPro" id="IPR000715">
    <property type="entry name" value="Glycosyl_transferase_4"/>
</dbReference>
<feature type="transmembrane region" description="Helical" evidence="8">
    <location>
        <begin position="99"/>
        <end position="116"/>
    </location>
</feature>
<feature type="transmembrane region" description="Helical" evidence="8">
    <location>
        <begin position="179"/>
        <end position="198"/>
    </location>
</feature>
<keyword evidence="4 8" id="KW-0812">Transmembrane</keyword>
<feature type="binding site" evidence="7">
    <location>
        <position position="209"/>
    </location>
    <ligand>
        <name>Mg(2+)</name>
        <dbReference type="ChEBI" id="CHEBI:18420"/>
    </ligand>
</feature>
<keyword evidence="3 9" id="KW-0808">Transferase</keyword>
<evidence type="ECO:0000256" key="1">
    <source>
        <dbReference type="ARBA" id="ARBA00004651"/>
    </source>
</evidence>
<feature type="transmembrane region" description="Helical" evidence="8">
    <location>
        <begin position="154"/>
        <end position="173"/>
    </location>
</feature>
<feature type="transmembrane region" description="Helical" evidence="8">
    <location>
        <begin position="69"/>
        <end position="87"/>
    </location>
</feature>
<dbReference type="PROSITE" id="PS01348">
    <property type="entry name" value="MRAY_2"/>
    <property type="match status" value="1"/>
</dbReference>